<feature type="transmembrane region" description="Helical" evidence="7">
    <location>
        <begin position="385"/>
        <end position="407"/>
    </location>
</feature>
<feature type="transmembrane region" description="Helical" evidence="7">
    <location>
        <begin position="454"/>
        <end position="476"/>
    </location>
</feature>
<proteinExistence type="predicted"/>
<dbReference type="PRINTS" id="PR01035">
    <property type="entry name" value="TCRTETA"/>
</dbReference>
<feature type="region of interest" description="Disordered" evidence="6">
    <location>
        <begin position="228"/>
        <end position="248"/>
    </location>
</feature>
<sequence>MAATHVELTPLVRPQRTPLPKFQLMILCLTLLSEPVAYTQIFPYVNQMMEELHVTDDPSQIGFYSGLVDSSFAIAQLFMVYRWGKLSDRIGRRPVMFVGLFGAALSSLCIGLSTSLWSALLARSLGGFLSGNGAVIQSMIGELTDDTNIGQAAPLTGACWAIGAIIGPLIGGTFSNPVTRFPNVFGDIAFLKKHPYFLPCFISTSMTLTSITIGYFFLEETLPSKAKKRRIPVGQTPSPSYGSTAGANVERTATPPKPGFSAREIFSQPAARSIFFSGFMVSFLGISFDVVFALFAYTQIDLGGIQRTPAQIGYWLSASAAFIIGMQLFVFPVLQRRFHNVRLYTVIMSTWIIAFAMLPLTNLIARGNVLEDGTLSPEGEARVSIGIVIMIVLARIATLSFSLNVVLVKSATPDKEKLGSMYGISQSFSCAARAIGPAFVSSFFAWSVKEDILGGYLVWVVMMGLATIGALVASNVQIGSEVGKVREESIDEAT</sequence>
<dbReference type="GO" id="GO:0022857">
    <property type="term" value="F:transmembrane transporter activity"/>
    <property type="evidence" value="ECO:0007669"/>
    <property type="project" value="InterPro"/>
</dbReference>
<reference evidence="10" key="1">
    <citation type="journal article" date="2014" name="Proc. Natl. Acad. Sci. U.S.A.">
        <title>Extensive sampling of basidiomycete genomes demonstrates inadequacy of the white-rot/brown-rot paradigm for wood decay fungi.</title>
        <authorList>
            <person name="Riley R."/>
            <person name="Salamov A.A."/>
            <person name="Brown D.W."/>
            <person name="Nagy L.G."/>
            <person name="Floudas D."/>
            <person name="Held B.W."/>
            <person name="Levasseur A."/>
            <person name="Lombard V."/>
            <person name="Morin E."/>
            <person name="Otillar R."/>
            <person name="Lindquist E.A."/>
            <person name="Sun H."/>
            <person name="LaButti K.M."/>
            <person name="Schmutz J."/>
            <person name="Jabbour D."/>
            <person name="Luo H."/>
            <person name="Baker S.E."/>
            <person name="Pisabarro A.G."/>
            <person name="Walton J.D."/>
            <person name="Blanchette R.A."/>
            <person name="Henrissat B."/>
            <person name="Martin F."/>
            <person name="Cullen D."/>
            <person name="Hibbett D.S."/>
            <person name="Grigoriev I.V."/>
        </authorList>
    </citation>
    <scope>NUCLEOTIDE SEQUENCE [LARGE SCALE GENOMIC DNA]</scope>
    <source>
        <strain evidence="10">FD-172 SS1</strain>
    </source>
</reference>
<feature type="transmembrane region" description="Helical" evidence="7">
    <location>
        <begin position="343"/>
        <end position="365"/>
    </location>
</feature>
<evidence type="ECO:0000256" key="5">
    <source>
        <dbReference type="ARBA" id="ARBA00023136"/>
    </source>
</evidence>
<feature type="compositionally biased region" description="Polar residues" evidence="6">
    <location>
        <begin position="235"/>
        <end position="246"/>
    </location>
</feature>
<evidence type="ECO:0000313" key="9">
    <source>
        <dbReference type="EMBL" id="KDQ14750.1"/>
    </source>
</evidence>
<keyword evidence="5 7" id="KW-0472">Membrane</keyword>
<organism evidence="9 10">
    <name type="scientific">Botryobasidium botryosum (strain FD-172 SS1)</name>
    <dbReference type="NCBI Taxonomy" id="930990"/>
    <lineage>
        <taxon>Eukaryota</taxon>
        <taxon>Fungi</taxon>
        <taxon>Dikarya</taxon>
        <taxon>Basidiomycota</taxon>
        <taxon>Agaricomycotina</taxon>
        <taxon>Agaricomycetes</taxon>
        <taxon>Cantharellales</taxon>
        <taxon>Botryobasidiaceae</taxon>
        <taxon>Botryobasidium</taxon>
    </lineage>
</organism>
<evidence type="ECO:0000256" key="4">
    <source>
        <dbReference type="ARBA" id="ARBA00022989"/>
    </source>
</evidence>
<evidence type="ECO:0000256" key="2">
    <source>
        <dbReference type="ARBA" id="ARBA00022448"/>
    </source>
</evidence>
<dbReference type="SUPFAM" id="SSF103473">
    <property type="entry name" value="MFS general substrate transporter"/>
    <property type="match status" value="1"/>
</dbReference>
<dbReference type="EMBL" id="KL198036">
    <property type="protein sequence ID" value="KDQ14750.1"/>
    <property type="molecule type" value="Genomic_DNA"/>
</dbReference>
<dbReference type="PANTHER" id="PTHR23504">
    <property type="entry name" value="MAJOR FACILITATOR SUPERFAMILY DOMAIN-CONTAINING PROTEIN 10"/>
    <property type="match status" value="1"/>
</dbReference>
<feature type="domain" description="Major facilitator superfamily (MFS) profile" evidence="8">
    <location>
        <begin position="23"/>
        <end position="481"/>
    </location>
</feature>
<dbReference type="OrthoDB" id="419616at2759"/>
<dbReference type="InterPro" id="IPR036259">
    <property type="entry name" value="MFS_trans_sf"/>
</dbReference>
<accession>A0A067MJ51</accession>
<keyword evidence="3 7" id="KW-0812">Transmembrane</keyword>
<feature type="transmembrane region" description="Helical" evidence="7">
    <location>
        <begin position="196"/>
        <end position="218"/>
    </location>
</feature>
<keyword evidence="4 7" id="KW-1133">Transmembrane helix</keyword>
<dbReference type="AlphaFoldDB" id="A0A067MJ51"/>
<keyword evidence="2" id="KW-0813">Transport</keyword>
<dbReference type="InterPro" id="IPR020846">
    <property type="entry name" value="MFS_dom"/>
</dbReference>
<dbReference type="Pfam" id="PF07690">
    <property type="entry name" value="MFS_1"/>
    <property type="match status" value="1"/>
</dbReference>
<feature type="transmembrane region" description="Helical" evidence="7">
    <location>
        <begin position="22"/>
        <end position="41"/>
    </location>
</feature>
<evidence type="ECO:0000256" key="1">
    <source>
        <dbReference type="ARBA" id="ARBA00004141"/>
    </source>
</evidence>
<evidence type="ECO:0000313" key="10">
    <source>
        <dbReference type="Proteomes" id="UP000027195"/>
    </source>
</evidence>
<evidence type="ECO:0000256" key="6">
    <source>
        <dbReference type="SAM" id="MobiDB-lite"/>
    </source>
</evidence>
<dbReference type="InterPro" id="IPR001958">
    <property type="entry name" value="Tet-R_TetA/multi-R_MdtG-like"/>
</dbReference>
<protein>
    <recommendedName>
        <fullName evidence="8">Major facilitator superfamily (MFS) profile domain-containing protein</fullName>
    </recommendedName>
</protein>
<dbReference type="InterPro" id="IPR011701">
    <property type="entry name" value="MFS"/>
</dbReference>
<keyword evidence="10" id="KW-1185">Reference proteome</keyword>
<dbReference type="Gene3D" id="1.20.1250.20">
    <property type="entry name" value="MFS general substrate transporter like domains"/>
    <property type="match status" value="1"/>
</dbReference>
<evidence type="ECO:0000256" key="7">
    <source>
        <dbReference type="SAM" id="Phobius"/>
    </source>
</evidence>
<evidence type="ECO:0000259" key="8">
    <source>
        <dbReference type="PROSITE" id="PS50850"/>
    </source>
</evidence>
<feature type="transmembrane region" description="Helical" evidence="7">
    <location>
        <begin position="312"/>
        <end position="331"/>
    </location>
</feature>
<dbReference type="Proteomes" id="UP000027195">
    <property type="component" value="Unassembled WGS sequence"/>
</dbReference>
<feature type="transmembrane region" description="Helical" evidence="7">
    <location>
        <begin position="95"/>
        <end position="120"/>
    </location>
</feature>
<dbReference type="CDD" id="cd17330">
    <property type="entry name" value="MFS_SLC46_TetA_like"/>
    <property type="match status" value="1"/>
</dbReference>
<gene>
    <name evidence="9" type="ORF">BOTBODRAFT_32505</name>
</gene>
<feature type="transmembrane region" description="Helical" evidence="7">
    <location>
        <begin position="273"/>
        <end position="300"/>
    </location>
</feature>
<dbReference type="PROSITE" id="PS50850">
    <property type="entry name" value="MFS"/>
    <property type="match status" value="1"/>
</dbReference>
<comment type="subcellular location">
    <subcellularLocation>
        <location evidence="1">Membrane</location>
        <topology evidence="1">Multi-pass membrane protein</topology>
    </subcellularLocation>
</comment>
<dbReference type="GO" id="GO:0016020">
    <property type="term" value="C:membrane"/>
    <property type="evidence" value="ECO:0007669"/>
    <property type="project" value="UniProtKB-SubCell"/>
</dbReference>
<evidence type="ECO:0000256" key="3">
    <source>
        <dbReference type="ARBA" id="ARBA00022692"/>
    </source>
</evidence>
<name>A0A067MJ51_BOTB1</name>
<feature type="transmembrane region" description="Helical" evidence="7">
    <location>
        <begin position="61"/>
        <end position="83"/>
    </location>
</feature>
<dbReference type="HOGENOM" id="CLU_001265_54_6_1"/>
<dbReference type="InParanoid" id="A0A067MJ51"/>
<dbReference type="PANTHER" id="PTHR23504:SF15">
    <property type="entry name" value="MAJOR FACILITATOR SUPERFAMILY (MFS) PROFILE DOMAIN-CONTAINING PROTEIN"/>
    <property type="match status" value="1"/>
</dbReference>